<dbReference type="RefSeq" id="WP_182125303.1">
    <property type="nucleotide sequence ID" value="NZ_JACGLS010000004.1"/>
</dbReference>
<proteinExistence type="predicted"/>
<keyword evidence="1" id="KW-0472">Membrane</keyword>
<dbReference type="AlphaFoldDB" id="A0A839AQZ6"/>
<feature type="transmembrane region" description="Helical" evidence="1">
    <location>
        <begin position="5"/>
        <end position="22"/>
    </location>
</feature>
<dbReference type="EMBL" id="JACGLS010000004">
    <property type="protein sequence ID" value="MBA6156800.1"/>
    <property type="molecule type" value="Genomic_DNA"/>
</dbReference>
<keyword evidence="1" id="KW-1133">Transmembrane helix</keyword>
<evidence type="ECO:0000313" key="3">
    <source>
        <dbReference type="Proteomes" id="UP000563906"/>
    </source>
</evidence>
<accession>A0A839AQZ6</accession>
<keyword evidence="1" id="KW-0812">Transmembrane</keyword>
<gene>
    <name evidence="2" type="ORF">H3Z83_09765</name>
</gene>
<dbReference type="Proteomes" id="UP000563906">
    <property type="component" value="Unassembled WGS sequence"/>
</dbReference>
<name>A0A839AQZ6_9FLAO</name>
<organism evidence="2 3">
    <name type="scientific">Tenacibaculum pelagium</name>
    <dbReference type="NCBI Taxonomy" id="2759527"/>
    <lineage>
        <taxon>Bacteria</taxon>
        <taxon>Pseudomonadati</taxon>
        <taxon>Bacteroidota</taxon>
        <taxon>Flavobacteriia</taxon>
        <taxon>Flavobacteriales</taxon>
        <taxon>Flavobacteriaceae</taxon>
        <taxon>Tenacibaculum</taxon>
    </lineage>
</organism>
<keyword evidence="3" id="KW-1185">Reference proteome</keyword>
<comment type="caution">
    <text evidence="2">The sequence shown here is derived from an EMBL/GenBank/DDBJ whole genome shotgun (WGS) entry which is preliminary data.</text>
</comment>
<feature type="transmembrane region" description="Helical" evidence="1">
    <location>
        <begin position="34"/>
        <end position="53"/>
    </location>
</feature>
<reference evidence="2 3" key="1">
    <citation type="submission" date="2020-07" db="EMBL/GenBank/DDBJ databases">
        <title>Bacterium isolated from marine sediment.</title>
        <authorList>
            <person name="Shang D."/>
            <person name="Du Z.-J."/>
        </authorList>
    </citation>
    <scope>NUCLEOTIDE SEQUENCE [LARGE SCALE GENOMIC DNA]</scope>
    <source>
        <strain evidence="2 3">S7007</strain>
    </source>
</reference>
<protein>
    <submittedName>
        <fullName evidence="2">Uncharacterized protein</fullName>
    </submittedName>
</protein>
<evidence type="ECO:0000313" key="2">
    <source>
        <dbReference type="EMBL" id="MBA6156800.1"/>
    </source>
</evidence>
<evidence type="ECO:0000256" key="1">
    <source>
        <dbReference type="SAM" id="Phobius"/>
    </source>
</evidence>
<sequence length="57" mass="6365">MIYSVLSIIVGVISLYFVFKLYKEDDNLWDVSTSFSGLVGSIILIIVGFISLFKGWG</sequence>